<keyword evidence="2" id="KW-0805">Transcription regulation</keyword>
<accession>A0AA40T215</accession>
<evidence type="ECO:0000259" key="5">
    <source>
        <dbReference type="PROSITE" id="PS50931"/>
    </source>
</evidence>
<dbReference type="GO" id="GO:0003700">
    <property type="term" value="F:DNA-binding transcription factor activity"/>
    <property type="evidence" value="ECO:0007669"/>
    <property type="project" value="InterPro"/>
</dbReference>
<keyword evidence="4" id="KW-0804">Transcription</keyword>
<sequence>MNQATLHQLKVFEAAARHSSFTRAAEELFLTQPTVSMQIKQLTKSVGLPLFEQVGKRLYLTEAGRELFATCRQIFDTIAQFEMKVADLKGLKQGQLRLAVITTAKYFIPRLLGPFCQLYPGIDISLQVTNHERILERMSSNLDDLYIMSQVPENLDVNFEPFLENPLVVFAPISHPLAKERNIPIQRLSNEPFIMREPGSGTRRAVQTLFDEHGITVKVKLELGSNEAIKQAIAGGLGISVLSRHTLMPDTAELCILDVQYFPIKRNWFMVYSSGKQLSIVARAYYEYLLDAAKKIVALNTTTTGDAVEKTHV</sequence>
<dbReference type="InterPro" id="IPR036390">
    <property type="entry name" value="WH_DNA-bd_sf"/>
</dbReference>
<evidence type="ECO:0000313" key="6">
    <source>
        <dbReference type="EMBL" id="MBD6619225.1"/>
    </source>
</evidence>
<dbReference type="PANTHER" id="PTHR30126">
    <property type="entry name" value="HTH-TYPE TRANSCRIPTIONAL REGULATOR"/>
    <property type="match status" value="1"/>
</dbReference>
<dbReference type="Gene3D" id="1.10.10.10">
    <property type="entry name" value="Winged helix-like DNA-binding domain superfamily/Winged helix DNA-binding domain"/>
    <property type="match status" value="1"/>
</dbReference>
<feature type="domain" description="HTH lysR-type" evidence="5">
    <location>
        <begin position="1"/>
        <end position="61"/>
    </location>
</feature>
<dbReference type="Pfam" id="PF00126">
    <property type="entry name" value="HTH_1"/>
    <property type="match status" value="1"/>
</dbReference>
<gene>
    <name evidence="6" type="ORF">FNW02_26210</name>
</gene>
<keyword evidence="7" id="KW-1185">Reference proteome</keyword>
<evidence type="ECO:0000256" key="1">
    <source>
        <dbReference type="ARBA" id="ARBA00009437"/>
    </source>
</evidence>
<keyword evidence="3" id="KW-0238">DNA-binding</keyword>
<dbReference type="FunFam" id="1.10.10.10:FF:000001">
    <property type="entry name" value="LysR family transcriptional regulator"/>
    <property type="match status" value="1"/>
</dbReference>
<reference evidence="6" key="1">
    <citation type="submission" date="2019-07" db="EMBL/GenBank/DDBJ databases">
        <title>Toxilogical consequences of a new and cryptic species of cyanobacteria (Komarekiella delphini-convector) recovered from the epidermis of a bottlenose dolphin and 1500 ft. in the air.</title>
        <authorList>
            <person name="Brown A.O."/>
            <person name="Dvorak P."/>
            <person name="Villanueva C.D."/>
            <person name="Foss A.J."/>
            <person name="Garvey A.D."/>
            <person name="Gibson Q.A."/>
            <person name="Johansen J.R."/>
            <person name="Casamatta D.A."/>
        </authorList>
    </citation>
    <scope>NUCLEOTIDE SEQUENCE</scope>
    <source>
        <strain evidence="6">SJRDD-AB1</strain>
    </source>
</reference>
<dbReference type="PROSITE" id="PS50931">
    <property type="entry name" value="HTH_LYSR"/>
    <property type="match status" value="1"/>
</dbReference>
<dbReference type="GO" id="GO:0000976">
    <property type="term" value="F:transcription cis-regulatory region binding"/>
    <property type="evidence" value="ECO:0007669"/>
    <property type="project" value="TreeGrafter"/>
</dbReference>
<organism evidence="6 7">
    <name type="scientific">Komarekiella delphini-convector SJRDD-AB1</name>
    <dbReference type="NCBI Taxonomy" id="2593771"/>
    <lineage>
        <taxon>Bacteria</taxon>
        <taxon>Bacillati</taxon>
        <taxon>Cyanobacteriota</taxon>
        <taxon>Cyanophyceae</taxon>
        <taxon>Nostocales</taxon>
        <taxon>Nostocaceae</taxon>
        <taxon>Komarekiella</taxon>
        <taxon>Komarekiella delphini-convector</taxon>
    </lineage>
</organism>
<dbReference type="Pfam" id="PF03466">
    <property type="entry name" value="LysR_substrate"/>
    <property type="match status" value="1"/>
</dbReference>
<proteinExistence type="inferred from homology"/>
<dbReference type="EMBL" id="VJXY01000037">
    <property type="protein sequence ID" value="MBD6619225.1"/>
    <property type="molecule type" value="Genomic_DNA"/>
</dbReference>
<evidence type="ECO:0000256" key="2">
    <source>
        <dbReference type="ARBA" id="ARBA00023015"/>
    </source>
</evidence>
<dbReference type="SUPFAM" id="SSF53850">
    <property type="entry name" value="Periplasmic binding protein-like II"/>
    <property type="match status" value="1"/>
</dbReference>
<evidence type="ECO:0000313" key="7">
    <source>
        <dbReference type="Proteomes" id="UP001165986"/>
    </source>
</evidence>
<evidence type="ECO:0000256" key="4">
    <source>
        <dbReference type="ARBA" id="ARBA00023163"/>
    </source>
</evidence>
<dbReference type="InterPro" id="IPR005119">
    <property type="entry name" value="LysR_subst-bd"/>
</dbReference>
<dbReference type="SUPFAM" id="SSF46785">
    <property type="entry name" value="Winged helix' DNA-binding domain"/>
    <property type="match status" value="1"/>
</dbReference>
<name>A0AA40T215_9NOST</name>
<dbReference type="InterPro" id="IPR000847">
    <property type="entry name" value="LysR_HTH_N"/>
</dbReference>
<dbReference type="RefSeq" id="WP_191760415.1">
    <property type="nucleotide sequence ID" value="NZ_VJXY01000037.1"/>
</dbReference>
<dbReference type="CDD" id="cd08419">
    <property type="entry name" value="PBP2_CbbR_RubisCO_like"/>
    <property type="match status" value="1"/>
</dbReference>
<comment type="caution">
    <text evidence="6">The sequence shown here is derived from an EMBL/GenBank/DDBJ whole genome shotgun (WGS) entry which is preliminary data.</text>
</comment>
<dbReference type="Gene3D" id="3.40.190.290">
    <property type="match status" value="1"/>
</dbReference>
<protein>
    <submittedName>
        <fullName evidence="6">LysR family transcriptional regulator</fullName>
    </submittedName>
</protein>
<comment type="similarity">
    <text evidence="1">Belongs to the LysR transcriptional regulatory family.</text>
</comment>
<evidence type="ECO:0000256" key="3">
    <source>
        <dbReference type="ARBA" id="ARBA00023125"/>
    </source>
</evidence>
<dbReference type="Proteomes" id="UP001165986">
    <property type="component" value="Unassembled WGS sequence"/>
</dbReference>
<dbReference type="PANTHER" id="PTHR30126:SF5">
    <property type="entry name" value="HTH-TYPE TRANSCRIPTIONAL ACTIVATOR CMPR"/>
    <property type="match status" value="1"/>
</dbReference>
<dbReference type="InterPro" id="IPR036388">
    <property type="entry name" value="WH-like_DNA-bd_sf"/>
</dbReference>
<dbReference type="AlphaFoldDB" id="A0AA40T215"/>
<dbReference type="PRINTS" id="PR00039">
    <property type="entry name" value="HTHLYSR"/>
</dbReference>